<name>A0A1M6ZMY9_9FIRM</name>
<dbReference type="Proteomes" id="UP000184386">
    <property type="component" value="Unassembled WGS sequence"/>
</dbReference>
<organism evidence="1 2">
    <name type="scientific">Anaerocolumna jejuensis DSM 15929</name>
    <dbReference type="NCBI Taxonomy" id="1121322"/>
    <lineage>
        <taxon>Bacteria</taxon>
        <taxon>Bacillati</taxon>
        <taxon>Bacillota</taxon>
        <taxon>Clostridia</taxon>
        <taxon>Lachnospirales</taxon>
        <taxon>Lachnospiraceae</taxon>
        <taxon>Anaerocolumna</taxon>
    </lineage>
</organism>
<sequence length="46" mass="5268">MKDIERLVNQFRDAINMAKDAGDFDRDFSFHKFPRGCCGDTSDLLA</sequence>
<dbReference type="AlphaFoldDB" id="A0A1M6ZMY9"/>
<dbReference type="EMBL" id="FRAC01000029">
    <property type="protein sequence ID" value="SHL31826.1"/>
    <property type="molecule type" value="Genomic_DNA"/>
</dbReference>
<proteinExistence type="predicted"/>
<keyword evidence="2" id="KW-1185">Reference proteome</keyword>
<protein>
    <submittedName>
        <fullName evidence="1">Uncharacterized protein</fullName>
    </submittedName>
</protein>
<accession>A0A1M6ZMY9</accession>
<evidence type="ECO:0000313" key="1">
    <source>
        <dbReference type="EMBL" id="SHL31826.1"/>
    </source>
</evidence>
<reference evidence="1 2" key="1">
    <citation type="submission" date="2016-11" db="EMBL/GenBank/DDBJ databases">
        <authorList>
            <person name="Jaros S."/>
            <person name="Januszkiewicz K."/>
            <person name="Wedrychowicz H."/>
        </authorList>
    </citation>
    <scope>NUCLEOTIDE SEQUENCE [LARGE SCALE GENOMIC DNA]</scope>
    <source>
        <strain evidence="1 2">DSM 15929</strain>
    </source>
</reference>
<gene>
    <name evidence="1" type="ORF">SAMN02745136_04636</name>
</gene>
<evidence type="ECO:0000313" key="2">
    <source>
        <dbReference type="Proteomes" id="UP000184386"/>
    </source>
</evidence>
<dbReference type="RefSeq" id="WP_170866722.1">
    <property type="nucleotide sequence ID" value="NZ_FRAC01000029.1"/>
</dbReference>